<feature type="transmembrane region" description="Helical" evidence="4">
    <location>
        <begin position="61"/>
        <end position="81"/>
    </location>
</feature>
<dbReference type="Proteomes" id="UP000815677">
    <property type="component" value="Unassembled WGS sequence"/>
</dbReference>
<evidence type="ECO:0000256" key="2">
    <source>
        <dbReference type="PROSITE-ProRule" id="PRU00192"/>
    </source>
</evidence>
<name>A0ABQ0LS96_MYCCL</name>
<dbReference type="InterPro" id="IPR036028">
    <property type="entry name" value="SH3-like_dom_sf"/>
</dbReference>
<keyword evidence="4" id="KW-0472">Membrane</keyword>
<protein>
    <recommendedName>
        <fullName evidence="5">SH3 domain-containing protein</fullName>
    </recommendedName>
</protein>
<feature type="transmembrane region" description="Helical" evidence="4">
    <location>
        <begin position="93"/>
        <end position="110"/>
    </location>
</feature>
<dbReference type="InterPro" id="IPR001452">
    <property type="entry name" value="SH3_domain"/>
</dbReference>
<accession>A0ABQ0LS96</accession>
<dbReference type="SMART" id="SM00326">
    <property type="entry name" value="SH3"/>
    <property type="match status" value="1"/>
</dbReference>
<evidence type="ECO:0000259" key="5">
    <source>
        <dbReference type="PROSITE" id="PS50002"/>
    </source>
</evidence>
<feature type="region of interest" description="Disordered" evidence="3">
    <location>
        <begin position="169"/>
        <end position="283"/>
    </location>
</feature>
<feature type="transmembrane region" description="Helical" evidence="4">
    <location>
        <begin position="122"/>
        <end position="142"/>
    </location>
</feature>
<sequence>MKPTDVPVQKHRDAEAQATMPTGVGMWRWNLGLGTLLVAFTAWIIVLTAQISLARTGTADTPAVGVLWFALALQTILILVVACSPHDASHPNAQTTALSGALLVFASLGIERHAPRASTQPASAALVAGWGLLALVDFFWLLTDGGRSSLLPAWVETIRVSRRMRSILATRNKPQANTNVARGRTISNPSAPKPAISAPSQDNQRPRAMAESYSRHRRLDVDSLLKTPPNTIKKGNSSSMSTSSTSTGSPVVQSLSFSPTSNNSPGIADRSFIFDSGSGPDDSQPLDVEELHLHPRNASLRGQRRAVYYDAGGQSRRQLSTIYDLDAEEDEEGDMGEMGTIQDEDEAEAGRDARTATEADAFPYTVRAKSSWIPRTPSEISFRQGELLQSAERSLDKTKWWRVRKSDGRVGSAPSNYLKVLV</sequence>
<feature type="compositionally biased region" description="Polar residues" evidence="3">
    <location>
        <begin position="250"/>
        <end position="265"/>
    </location>
</feature>
<reference evidence="6" key="1">
    <citation type="submission" date="2014-09" db="EMBL/GenBank/DDBJ databases">
        <title>Genome sequence of the luminous mushroom Mycena chlorophos for searching fungal bioluminescence genes.</title>
        <authorList>
            <person name="Tanaka Y."/>
            <person name="Kasuga D."/>
            <person name="Oba Y."/>
            <person name="Hase S."/>
            <person name="Sato K."/>
            <person name="Oba Y."/>
            <person name="Sakakibara Y."/>
        </authorList>
    </citation>
    <scope>NUCLEOTIDE SEQUENCE</scope>
</reference>
<feature type="transmembrane region" description="Helical" evidence="4">
    <location>
        <begin position="29"/>
        <end position="49"/>
    </location>
</feature>
<organism evidence="6 7">
    <name type="scientific">Mycena chlorophos</name>
    <name type="common">Agaric fungus</name>
    <name type="synonym">Agaricus chlorophos</name>
    <dbReference type="NCBI Taxonomy" id="658473"/>
    <lineage>
        <taxon>Eukaryota</taxon>
        <taxon>Fungi</taxon>
        <taxon>Dikarya</taxon>
        <taxon>Basidiomycota</taxon>
        <taxon>Agaricomycotina</taxon>
        <taxon>Agaricomycetes</taxon>
        <taxon>Agaricomycetidae</taxon>
        <taxon>Agaricales</taxon>
        <taxon>Marasmiineae</taxon>
        <taxon>Mycenaceae</taxon>
        <taxon>Mycena</taxon>
    </lineage>
</organism>
<evidence type="ECO:0000256" key="1">
    <source>
        <dbReference type="ARBA" id="ARBA00022443"/>
    </source>
</evidence>
<evidence type="ECO:0000313" key="7">
    <source>
        <dbReference type="Proteomes" id="UP000815677"/>
    </source>
</evidence>
<keyword evidence="7" id="KW-1185">Reference proteome</keyword>
<evidence type="ECO:0000256" key="4">
    <source>
        <dbReference type="SAM" id="Phobius"/>
    </source>
</evidence>
<keyword evidence="4" id="KW-1133">Transmembrane helix</keyword>
<keyword evidence="4" id="KW-0812">Transmembrane</keyword>
<evidence type="ECO:0000313" key="6">
    <source>
        <dbReference type="EMBL" id="GAT52796.1"/>
    </source>
</evidence>
<dbReference type="PROSITE" id="PS50002">
    <property type="entry name" value="SH3"/>
    <property type="match status" value="1"/>
</dbReference>
<dbReference type="Gene3D" id="2.30.30.40">
    <property type="entry name" value="SH3 Domains"/>
    <property type="match status" value="1"/>
</dbReference>
<feature type="domain" description="SH3" evidence="5">
    <location>
        <begin position="361"/>
        <end position="422"/>
    </location>
</feature>
<feature type="compositionally biased region" description="Low complexity" evidence="3">
    <location>
        <begin position="237"/>
        <end position="249"/>
    </location>
</feature>
<dbReference type="SUPFAM" id="SSF50044">
    <property type="entry name" value="SH3-domain"/>
    <property type="match status" value="1"/>
</dbReference>
<feature type="compositionally biased region" description="Low complexity" evidence="3">
    <location>
        <begin position="187"/>
        <end position="200"/>
    </location>
</feature>
<gene>
    <name evidence="6" type="ORF">MCHLO_09815</name>
</gene>
<keyword evidence="1 2" id="KW-0728">SH3 domain</keyword>
<dbReference type="EMBL" id="DF847937">
    <property type="protein sequence ID" value="GAT52796.1"/>
    <property type="molecule type" value="Genomic_DNA"/>
</dbReference>
<evidence type="ECO:0000256" key="3">
    <source>
        <dbReference type="SAM" id="MobiDB-lite"/>
    </source>
</evidence>
<dbReference type="Pfam" id="PF07653">
    <property type="entry name" value="SH3_2"/>
    <property type="match status" value="1"/>
</dbReference>
<proteinExistence type="predicted"/>